<dbReference type="AlphaFoldDB" id="A0A345DC17"/>
<evidence type="ECO:0000313" key="2">
    <source>
        <dbReference type="EMBL" id="AXF85905.1"/>
    </source>
</evidence>
<feature type="compositionally biased region" description="Basic and acidic residues" evidence="1">
    <location>
        <begin position="40"/>
        <end position="55"/>
    </location>
</feature>
<evidence type="ECO:0000313" key="3">
    <source>
        <dbReference type="Proteomes" id="UP000252182"/>
    </source>
</evidence>
<sequence>MSRSTTTFTPLNLKECMETIRAKVAEMMTQKTQQTQSHADAPKAKGDDIWSRIED</sequence>
<dbReference type="EMBL" id="CP031124">
    <property type="protein sequence ID" value="AXF85905.1"/>
    <property type="molecule type" value="Genomic_DNA"/>
</dbReference>
<dbReference type="RefSeq" id="WP_157964378.1">
    <property type="nucleotide sequence ID" value="NZ_CP031124.1"/>
</dbReference>
<keyword evidence="3" id="KW-1185">Reference proteome</keyword>
<protein>
    <submittedName>
        <fullName evidence="2">Uncharacterized protein</fullName>
    </submittedName>
</protein>
<reference evidence="3" key="1">
    <citation type="submission" date="2018-07" db="EMBL/GenBank/DDBJ databases">
        <authorList>
            <person name="Kim H."/>
        </authorList>
    </citation>
    <scope>NUCLEOTIDE SEQUENCE [LARGE SCALE GENOMIC DNA]</scope>
    <source>
        <strain evidence="3">F02</strain>
    </source>
</reference>
<gene>
    <name evidence="2" type="ORF">DTO96_101645</name>
</gene>
<accession>A0A345DC17</accession>
<evidence type="ECO:0000256" key="1">
    <source>
        <dbReference type="SAM" id="MobiDB-lite"/>
    </source>
</evidence>
<name>A0A345DC17_9BURK</name>
<feature type="region of interest" description="Disordered" evidence="1">
    <location>
        <begin position="28"/>
        <end position="55"/>
    </location>
</feature>
<organism evidence="2 3">
    <name type="scientific">Ephemeroptericola cinctiostellae</name>
    <dbReference type="NCBI Taxonomy" id="2268024"/>
    <lineage>
        <taxon>Bacteria</taxon>
        <taxon>Pseudomonadati</taxon>
        <taxon>Pseudomonadota</taxon>
        <taxon>Betaproteobacteria</taxon>
        <taxon>Burkholderiales</taxon>
        <taxon>Burkholderiaceae</taxon>
        <taxon>Ephemeroptericola</taxon>
    </lineage>
</organism>
<dbReference type="KEGG" id="hyf:DTO96_101645"/>
<feature type="compositionally biased region" description="Polar residues" evidence="1">
    <location>
        <begin position="29"/>
        <end position="38"/>
    </location>
</feature>
<proteinExistence type="predicted"/>
<dbReference type="Proteomes" id="UP000252182">
    <property type="component" value="Chromosome"/>
</dbReference>